<dbReference type="Pfam" id="PF00892">
    <property type="entry name" value="EamA"/>
    <property type="match status" value="2"/>
</dbReference>
<feature type="domain" description="EamA" evidence="7">
    <location>
        <begin position="8"/>
        <end position="140"/>
    </location>
</feature>
<feature type="transmembrane region" description="Helical" evidence="6">
    <location>
        <begin position="96"/>
        <end position="117"/>
    </location>
</feature>
<evidence type="ECO:0000259" key="7">
    <source>
        <dbReference type="Pfam" id="PF00892"/>
    </source>
</evidence>
<dbReference type="InterPro" id="IPR037185">
    <property type="entry name" value="EmrE-like"/>
</dbReference>
<evidence type="ECO:0000313" key="9">
    <source>
        <dbReference type="Proteomes" id="UP000034246"/>
    </source>
</evidence>
<dbReference type="InterPro" id="IPR050638">
    <property type="entry name" value="AA-Vitamin_Transporters"/>
</dbReference>
<feature type="domain" description="EamA" evidence="7">
    <location>
        <begin position="157"/>
        <end position="296"/>
    </location>
</feature>
<evidence type="ECO:0000256" key="1">
    <source>
        <dbReference type="ARBA" id="ARBA00004651"/>
    </source>
</evidence>
<keyword evidence="2" id="KW-1003">Cell membrane</keyword>
<feature type="transmembrane region" description="Helical" evidence="6">
    <location>
        <begin position="151"/>
        <end position="174"/>
    </location>
</feature>
<gene>
    <name evidence="8" type="ORF">UT39_C0001G0017</name>
</gene>
<keyword evidence="4 6" id="KW-1133">Transmembrane helix</keyword>
<sequence>MSKDRLKSYTLLLVVAAIWGIAGPVIKYTLPNFPPMVFLTYRFFISTLLMLPIVWVFKPKFLYSKREIVMLTAAGLLGSTLNLGLLFLGIEKTTVLDAIIIGNTAPIFVVIGGMYFLKEKISKKELAGIIVTFFGTLIIVVQPLFEGNLFNSQAIVGNLLIVAANIAWVFYVIITKTELKHRVDNLTMTTFTFLIGFLTSLPFALLQTKGAVNLLLMVSAAPLLSHLGVWYMAVLSGSLAYFLYQEGQRKIEASEATLFGYLSPLFAAPLAIFWLKETLSVPFIIGTAVVTIGVFIAEYKKVTKKGIE</sequence>
<protein>
    <recommendedName>
        <fullName evidence="7">EamA domain-containing protein</fullName>
    </recommendedName>
</protein>
<dbReference type="PANTHER" id="PTHR32322">
    <property type="entry name" value="INNER MEMBRANE TRANSPORTER"/>
    <property type="match status" value="1"/>
</dbReference>
<comment type="subcellular location">
    <subcellularLocation>
        <location evidence="1">Cell membrane</location>
        <topology evidence="1">Multi-pass membrane protein</topology>
    </subcellularLocation>
</comment>
<dbReference type="PANTHER" id="PTHR32322:SF18">
    <property type="entry name" value="S-ADENOSYLMETHIONINE_S-ADENOSYLHOMOCYSTEINE TRANSPORTER"/>
    <property type="match status" value="1"/>
</dbReference>
<comment type="caution">
    <text evidence="8">The sequence shown here is derived from an EMBL/GenBank/DDBJ whole genome shotgun (WGS) entry which is preliminary data.</text>
</comment>
<dbReference type="GO" id="GO:0005886">
    <property type="term" value="C:plasma membrane"/>
    <property type="evidence" value="ECO:0007669"/>
    <property type="project" value="UniProtKB-SubCell"/>
</dbReference>
<evidence type="ECO:0000256" key="3">
    <source>
        <dbReference type="ARBA" id="ARBA00022692"/>
    </source>
</evidence>
<organism evidence="8 9">
    <name type="scientific">Candidatus Woesebacteria bacterium GW2011_GWA1_39_21</name>
    <dbReference type="NCBI Taxonomy" id="1618550"/>
    <lineage>
        <taxon>Bacteria</taxon>
        <taxon>Candidatus Woeseibacteriota</taxon>
    </lineage>
</organism>
<keyword evidence="3 6" id="KW-0812">Transmembrane</keyword>
<keyword evidence="5 6" id="KW-0472">Membrane</keyword>
<dbReference type="InterPro" id="IPR000620">
    <property type="entry name" value="EamA_dom"/>
</dbReference>
<evidence type="ECO:0000256" key="4">
    <source>
        <dbReference type="ARBA" id="ARBA00022989"/>
    </source>
</evidence>
<dbReference type="AlphaFoldDB" id="A0A0G0RE70"/>
<dbReference type="STRING" id="1618550.UT39_C0001G0017"/>
<feature type="transmembrane region" description="Helical" evidence="6">
    <location>
        <begin position="36"/>
        <end position="57"/>
    </location>
</feature>
<dbReference type="EMBL" id="LBWP01000001">
    <property type="protein sequence ID" value="KKR11962.1"/>
    <property type="molecule type" value="Genomic_DNA"/>
</dbReference>
<accession>A0A0G0RE70</accession>
<feature type="transmembrane region" description="Helical" evidence="6">
    <location>
        <begin position="69"/>
        <end position="90"/>
    </location>
</feature>
<feature type="transmembrane region" description="Helical" evidence="6">
    <location>
        <begin position="281"/>
        <end position="299"/>
    </location>
</feature>
<dbReference type="Proteomes" id="UP000034246">
    <property type="component" value="Unassembled WGS sequence"/>
</dbReference>
<feature type="transmembrane region" description="Helical" evidence="6">
    <location>
        <begin position="126"/>
        <end position="145"/>
    </location>
</feature>
<evidence type="ECO:0000256" key="5">
    <source>
        <dbReference type="ARBA" id="ARBA00023136"/>
    </source>
</evidence>
<proteinExistence type="predicted"/>
<name>A0A0G0RE70_9BACT</name>
<evidence type="ECO:0000313" key="8">
    <source>
        <dbReference type="EMBL" id="KKR11962.1"/>
    </source>
</evidence>
<feature type="transmembrane region" description="Helical" evidence="6">
    <location>
        <begin position="227"/>
        <end position="244"/>
    </location>
</feature>
<feature type="transmembrane region" description="Helical" evidence="6">
    <location>
        <begin position="186"/>
        <end position="207"/>
    </location>
</feature>
<evidence type="ECO:0000256" key="6">
    <source>
        <dbReference type="SAM" id="Phobius"/>
    </source>
</evidence>
<dbReference type="Gene3D" id="1.10.3730.20">
    <property type="match status" value="1"/>
</dbReference>
<reference evidence="8 9" key="1">
    <citation type="journal article" date="2015" name="Nature">
        <title>rRNA introns, odd ribosomes, and small enigmatic genomes across a large radiation of phyla.</title>
        <authorList>
            <person name="Brown C.T."/>
            <person name="Hug L.A."/>
            <person name="Thomas B.C."/>
            <person name="Sharon I."/>
            <person name="Castelle C.J."/>
            <person name="Singh A."/>
            <person name="Wilkins M.J."/>
            <person name="Williams K.H."/>
            <person name="Banfield J.F."/>
        </authorList>
    </citation>
    <scope>NUCLEOTIDE SEQUENCE [LARGE SCALE GENOMIC DNA]</scope>
</reference>
<dbReference type="SUPFAM" id="SSF103481">
    <property type="entry name" value="Multidrug resistance efflux transporter EmrE"/>
    <property type="match status" value="2"/>
</dbReference>
<feature type="transmembrane region" description="Helical" evidence="6">
    <location>
        <begin position="256"/>
        <end position="275"/>
    </location>
</feature>
<feature type="transmembrane region" description="Helical" evidence="6">
    <location>
        <begin position="9"/>
        <end position="30"/>
    </location>
</feature>
<evidence type="ECO:0000256" key="2">
    <source>
        <dbReference type="ARBA" id="ARBA00022475"/>
    </source>
</evidence>